<accession>A0ABD5FS81</accession>
<protein>
    <submittedName>
        <fullName evidence="2">Tetronasin resistance protein</fullName>
    </submittedName>
</protein>
<feature type="non-terminal residue" evidence="2">
    <location>
        <position position="68"/>
    </location>
</feature>
<evidence type="ECO:0000313" key="3">
    <source>
        <dbReference type="Proteomes" id="UP001253851"/>
    </source>
</evidence>
<dbReference type="EMBL" id="JARQDZ010000089">
    <property type="protein sequence ID" value="MDT2984622.1"/>
    <property type="molecule type" value="Genomic_DNA"/>
</dbReference>
<name>A0ABD5FS81_ENTCA</name>
<gene>
    <name evidence="2" type="ORF">P7I34_18585</name>
</gene>
<keyword evidence="1" id="KW-0812">Transmembrane</keyword>
<feature type="transmembrane region" description="Helical" evidence="1">
    <location>
        <begin position="46"/>
        <end position="66"/>
    </location>
</feature>
<dbReference type="Proteomes" id="UP001253851">
    <property type="component" value="Unassembled WGS sequence"/>
</dbReference>
<proteinExistence type="predicted"/>
<organism evidence="2 3">
    <name type="scientific">Enterococcus casseliflavus</name>
    <name type="common">Enterococcus flavescens</name>
    <dbReference type="NCBI Taxonomy" id="37734"/>
    <lineage>
        <taxon>Bacteria</taxon>
        <taxon>Bacillati</taxon>
        <taxon>Bacillota</taxon>
        <taxon>Bacilli</taxon>
        <taxon>Lactobacillales</taxon>
        <taxon>Enterococcaceae</taxon>
        <taxon>Enterococcus</taxon>
    </lineage>
</organism>
<dbReference type="AlphaFoldDB" id="A0ABD5FS81"/>
<keyword evidence="1" id="KW-1133">Transmembrane helix</keyword>
<comment type="caution">
    <text evidence="2">The sequence shown here is derived from an EMBL/GenBank/DDBJ whole genome shotgun (WGS) entry which is preliminary data.</text>
</comment>
<evidence type="ECO:0000313" key="2">
    <source>
        <dbReference type="EMBL" id="MDT2984622.1"/>
    </source>
</evidence>
<keyword evidence="1" id="KW-0472">Membrane</keyword>
<sequence>ATGSTLSLIGLLYIVRAGTDVSNLDLSMFNPMGWIYLTYPFTENNWLPLLFALIFSLVFTVLAFVLEE</sequence>
<feature type="non-terminal residue" evidence="2">
    <location>
        <position position="1"/>
    </location>
</feature>
<evidence type="ECO:0000256" key="1">
    <source>
        <dbReference type="SAM" id="Phobius"/>
    </source>
</evidence>
<reference evidence="2 3" key="1">
    <citation type="submission" date="2023-03" db="EMBL/GenBank/DDBJ databases">
        <authorList>
            <person name="Shen W."/>
            <person name="Cai J."/>
        </authorList>
    </citation>
    <scope>NUCLEOTIDE SEQUENCE [LARGE SCALE GENOMIC DNA]</scope>
    <source>
        <strain evidence="2 3">B516</strain>
    </source>
</reference>